<evidence type="ECO:0000256" key="1">
    <source>
        <dbReference type="PROSITE-ProRule" id="PRU00339"/>
    </source>
</evidence>
<organism evidence="3 4">
    <name type="scientific">Talaromyces islandicus</name>
    <name type="common">Penicillium islandicum</name>
    <dbReference type="NCBI Taxonomy" id="28573"/>
    <lineage>
        <taxon>Eukaryota</taxon>
        <taxon>Fungi</taxon>
        <taxon>Dikarya</taxon>
        <taxon>Ascomycota</taxon>
        <taxon>Pezizomycotina</taxon>
        <taxon>Eurotiomycetes</taxon>
        <taxon>Eurotiomycetidae</taxon>
        <taxon>Eurotiales</taxon>
        <taxon>Trichocomaceae</taxon>
        <taxon>Talaromyces</taxon>
        <taxon>Talaromyces sect. Islandici</taxon>
    </lineage>
</organism>
<reference evidence="3 4" key="1">
    <citation type="submission" date="2015-04" db="EMBL/GenBank/DDBJ databases">
        <authorList>
            <person name="Syromyatnikov M.Y."/>
            <person name="Popov V.N."/>
        </authorList>
    </citation>
    <scope>NUCLEOTIDE SEQUENCE [LARGE SCALE GENOMIC DNA]</scope>
    <source>
        <strain evidence="3">WF-38-12</strain>
    </source>
</reference>
<dbReference type="STRING" id="28573.A0A0U1M5Z8"/>
<keyword evidence="1" id="KW-0802">TPR repeat</keyword>
<dbReference type="PANTHER" id="PTHR23082">
    <property type="entry name" value="TRANSCRIPTION INITIATION FACTOR IIIC TFIIIC , POLYPEPTIDE 3-RELATED"/>
    <property type="match status" value="1"/>
</dbReference>
<feature type="compositionally biased region" description="Basic residues" evidence="2">
    <location>
        <begin position="130"/>
        <end position="141"/>
    </location>
</feature>
<sequence>MEYHDYPEDVPMENVQYQWPGEPGMAEQPQDITMAIDPRLYGDAFVPWSEESSQYRHENVPPSLVNQQPAFQEHLDFSEPFSNSENEGIWSEEEENYAQEDEKSDSDAAYTESEPEQDEDDDDTAAETPRRKRRRRGHGAFRGRFGARGGKGIKRGPRRPLEPSPEFKLLHSQATDAFIDGDYDKATDLVQQAILVNPEMFAAHSLLSEIFLARGEKDKAVTALFSGAHTRPRDPDVWYKVAKLIQDRGGESPQKALTDRIYCYSRIIEIDPKSYNARFQRAAAYRELGYNGRAAVEYERILKERPHNIRALRHLAETYIDMQDVQKAIDYYMDSIKYYMSLDTEDSLEFSWSDLNIFVELLAYEGQHERGLRLLTSISRWLLGRNEDVIWDEYLDDDREWDASHSPRRIKTDGFIPGMFPEDSYGLGLPMELRMKLGIFRLKLGERHLNEALAHFEWLTPDDQSDDSKVHDYGDLFREAADALKDAGLFDQALRYYEPLQFTEEYADLGFFLAIGDCAFACGRNQEAVNYYMTVVENDSSHLQARVNLAKLYEELGDKERALYFVNQAVLLGREEAGGRRRARRRDRRIANLAREFQGSTEPLVRNVAPRVSTVLAQRGPETDRAGHVQYLYSKMNELRPAMRGGDENATEDWLDIADALLRDFRSNRAFYPLQKNTAFLGYTRETQKKGAKKKEDIVMDEMQEMAGRLQESLSNIPEERIQATIPTDLYGISFAEWFEIFLEYAYVVSGQGDGEEAYSVLAAAADASIWYHSKEKTRHIHICWITCALRLQDEETLVSEARWFSREYQFITDAYRLFSLLSRVSGNPQKSLFHASPNMKFMLRQVKAMDFSIPGSVMRKTKKSREMVYQEKASLTTRDENGELIPAESMDVALLVLYGHILYSGNSFLPALNYYFRAHALDKDNPSILLSIGLCYIHHAVKRQSENRHYMIFQGLSFMTLYRESRKKEGCLLVELQEVEVNFGRLYHSLGLLHQATGAYERALEMSEQIQAEAAARKAAGEPVDFVEDFSTEAAVALQNIYALSGDTLGASEVTEKYLVI</sequence>
<evidence type="ECO:0000313" key="4">
    <source>
        <dbReference type="Proteomes" id="UP000054383"/>
    </source>
</evidence>
<dbReference type="InterPro" id="IPR011990">
    <property type="entry name" value="TPR-like_helical_dom_sf"/>
</dbReference>
<dbReference type="GO" id="GO:0000127">
    <property type="term" value="C:transcription factor TFIIIC complex"/>
    <property type="evidence" value="ECO:0007669"/>
    <property type="project" value="TreeGrafter"/>
</dbReference>
<proteinExistence type="predicted"/>
<dbReference type="OMA" id="SSPNMKF"/>
<dbReference type="SMART" id="SM00028">
    <property type="entry name" value="TPR"/>
    <property type="match status" value="8"/>
</dbReference>
<name>A0A0U1M5Z8_TALIS</name>
<dbReference type="OrthoDB" id="9991317at2759"/>
<gene>
    <name evidence="3" type="ORF">PISL3812_07410</name>
</gene>
<dbReference type="InterPro" id="IPR039340">
    <property type="entry name" value="Tfc4/TFIIIC-102/Sfc4"/>
</dbReference>
<evidence type="ECO:0000313" key="3">
    <source>
        <dbReference type="EMBL" id="CRG90366.1"/>
    </source>
</evidence>
<feature type="compositionally biased region" description="Acidic residues" evidence="2">
    <location>
        <begin position="113"/>
        <end position="125"/>
    </location>
</feature>
<keyword evidence="4" id="KW-1185">Reference proteome</keyword>
<feature type="repeat" description="TPR" evidence="1">
    <location>
        <begin position="978"/>
        <end position="1011"/>
    </location>
</feature>
<dbReference type="PROSITE" id="PS50005">
    <property type="entry name" value="TPR"/>
    <property type="match status" value="1"/>
</dbReference>
<feature type="compositionally biased region" description="Acidic residues" evidence="2">
    <location>
        <begin position="90"/>
        <end position="104"/>
    </location>
</feature>
<dbReference type="AlphaFoldDB" id="A0A0U1M5Z8"/>
<dbReference type="PANTHER" id="PTHR23082:SF0">
    <property type="entry name" value="GENERAL TRANSCRIPTION FACTOR 3C POLYPEPTIDE 3"/>
    <property type="match status" value="1"/>
</dbReference>
<dbReference type="Gene3D" id="1.25.40.10">
    <property type="entry name" value="Tetratricopeptide repeat domain"/>
    <property type="match status" value="3"/>
</dbReference>
<dbReference type="Pfam" id="PF13181">
    <property type="entry name" value="TPR_8"/>
    <property type="match status" value="1"/>
</dbReference>
<evidence type="ECO:0000256" key="2">
    <source>
        <dbReference type="SAM" id="MobiDB-lite"/>
    </source>
</evidence>
<dbReference type="EMBL" id="CVMT01000007">
    <property type="protein sequence ID" value="CRG90366.1"/>
    <property type="molecule type" value="Genomic_DNA"/>
</dbReference>
<dbReference type="Pfam" id="PF14559">
    <property type="entry name" value="TPR_19"/>
    <property type="match status" value="1"/>
</dbReference>
<dbReference type="Proteomes" id="UP000054383">
    <property type="component" value="Unassembled WGS sequence"/>
</dbReference>
<protein>
    <submittedName>
        <fullName evidence="3">Transcription factor tau subunit sfc4</fullName>
    </submittedName>
</protein>
<accession>A0A0U1M5Z8</accession>
<dbReference type="InterPro" id="IPR019734">
    <property type="entry name" value="TPR_rpt"/>
</dbReference>
<dbReference type="GO" id="GO:0006383">
    <property type="term" value="P:transcription by RNA polymerase III"/>
    <property type="evidence" value="ECO:0007669"/>
    <property type="project" value="InterPro"/>
</dbReference>
<dbReference type="SUPFAM" id="SSF48452">
    <property type="entry name" value="TPR-like"/>
    <property type="match status" value="2"/>
</dbReference>
<feature type="region of interest" description="Disordered" evidence="2">
    <location>
        <begin position="78"/>
        <end position="165"/>
    </location>
</feature>
<dbReference type="Pfam" id="PF13432">
    <property type="entry name" value="TPR_16"/>
    <property type="match status" value="1"/>
</dbReference>